<dbReference type="Pfam" id="PF18204">
    <property type="entry name" value="PGF-CTERM"/>
    <property type="match status" value="1"/>
</dbReference>
<feature type="region of interest" description="Disordered" evidence="13">
    <location>
        <begin position="946"/>
        <end position="1041"/>
    </location>
</feature>
<evidence type="ECO:0000256" key="2">
    <source>
        <dbReference type="ARBA" id="ARBA00004237"/>
    </source>
</evidence>
<evidence type="ECO:0000313" key="17">
    <source>
        <dbReference type="EMBL" id="ACM56015.1"/>
    </source>
</evidence>
<keyword evidence="8 14" id="KW-0812">Transmembrane</keyword>
<dbReference type="EMBL" id="CP001365">
    <property type="protein sequence ID" value="ACM56015.1"/>
    <property type="molecule type" value="Genomic_DNA"/>
</dbReference>
<organism evidence="17 18">
    <name type="scientific">Halorubrum lacusprofundi (strain ATCC 49239 / DSM 5036 / JCM 8891 / ACAM 34)</name>
    <dbReference type="NCBI Taxonomy" id="416348"/>
    <lineage>
        <taxon>Archaea</taxon>
        <taxon>Methanobacteriati</taxon>
        <taxon>Methanobacteriota</taxon>
        <taxon>Stenosarchaea group</taxon>
        <taxon>Halobacteria</taxon>
        <taxon>Halobacteriales</taxon>
        <taxon>Haloferacaceae</taxon>
        <taxon>Halorubrum</taxon>
    </lineage>
</organism>
<dbReference type="AlphaFoldDB" id="B9LSV0"/>
<keyword evidence="9" id="KW-0732">Signal</keyword>
<dbReference type="InterPro" id="IPR026452">
    <property type="entry name" value="Surf_glycop_sig_pep"/>
</dbReference>
<dbReference type="eggNOG" id="arCOG06273">
    <property type="taxonomic scope" value="Archaea"/>
</dbReference>
<evidence type="ECO:0000256" key="6">
    <source>
        <dbReference type="ARBA" id="ARBA00022525"/>
    </source>
</evidence>
<evidence type="ECO:0000256" key="14">
    <source>
        <dbReference type="SAM" id="Phobius"/>
    </source>
</evidence>
<evidence type="ECO:0000256" key="4">
    <source>
        <dbReference type="ARBA" id="ARBA00022475"/>
    </source>
</evidence>
<dbReference type="HOGENOM" id="CLU_288807_0_0_2"/>
<comment type="subcellular location">
    <subcellularLocation>
        <location evidence="1">Cell membrane</location>
    </subcellularLocation>
    <subcellularLocation>
        <location evidence="2">Secreted</location>
        <location evidence="2">Cell wall</location>
        <location evidence="2">S-layer</location>
    </subcellularLocation>
</comment>
<gene>
    <name evidence="17" type="ordered locus">Hlac_0412</name>
</gene>
<evidence type="ECO:0000256" key="5">
    <source>
        <dbReference type="ARBA" id="ARBA00022512"/>
    </source>
</evidence>
<evidence type="ECO:0000256" key="11">
    <source>
        <dbReference type="ARBA" id="ARBA00023136"/>
    </source>
</evidence>
<reference evidence="17 18" key="1">
    <citation type="journal article" date="2016" name="Stand. Genomic Sci.">
        <title>Complete genome sequence of the Antarctic Halorubrum lacusprofundi type strain ACAM 34.</title>
        <authorList>
            <person name="Anderson I.J."/>
            <person name="DasSarma P."/>
            <person name="Lucas S."/>
            <person name="Copeland A."/>
            <person name="Lapidus A."/>
            <person name="Del Rio T.G."/>
            <person name="Tice H."/>
            <person name="Dalin E."/>
            <person name="Bruce D.C."/>
            <person name="Goodwin L."/>
            <person name="Pitluck S."/>
            <person name="Sims D."/>
            <person name="Brettin T.S."/>
            <person name="Detter J.C."/>
            <person name="Han C.S."/>
            <person name="Larimer F."/>
            <person name="Hauser L."/>
            <person name="Land M."/>
            <person name="Ivanova N."/>
            <person name="Richardson P."/>
            <person name="Cavicchioli R."/>
            <person name="DasSarma S."/>
            <person name="Woese C.R."/>
            <person name="Kyrpides N.C."/>
        </authorList>
    </citation>
    <scope>NUCLEOTIDE SEQUENCE [LARGE SCALE GENOMIC DNA]</scope>
    <source>
        <strain evidence="18">ATCC 49239 / DSM 5036 / JCM 8891 / ACAM 34</strain>
    </source>
</reference>
<evidence type="ECO:0000256" key="8">
    <source>
        <dbReference type="ARBA" id="ARBA00022692"/>
    </source>
</evidence>
<dbReference type="NCBIfam" id="TIGR04207">
    <property type="entry name" value="halo_sig_pep"/>
    <property type="match status" value="1"/>
</dbReference>
<evidence type="ECO:0000256" key="7">
    <source>
        <dbReference type="ARBA" id="ARBA00022601"/>
    </source>
</evidence>
<feature type="domain" description="PGF-CTERM archaeal protein-sorting signal" evidence="15">
    <location>
        <begin position="1039"/>
        <end position="1061"/>
    </location>
</feature>
<evidence type="ECO:0000256" key="9">
    <source>
        <dbReference type="ARBA" id="ARBA00022729"/>
    </source>
</evidence>
<evidence type="ECO:0000256" key="12">
    <source>
        <dbReference type="ARBA" id="ARBA00023180"/>
    </source>
</evidence>
<keyword evidence="6" id="KW-0964">Secreted</keyword>
<keyword evidence="5" id="KW-0134">Cell wall</keyword>
<feature type="domain" description="DUF7827" evidence="16">
    <location>
        <begin position="521"/>
        <end position="637"/>
    </location>
</feature>
<name>B9LSV0_HALLT</name>
<keyword evidence="11 14" id="KW-0472">Membrane</keyword>
<dbReference type="NCBIfam" id="TIGR04126">
    <property type="entry name" value="PGF_CTERM"/>
    <property type="match status" value="1"/>
</dbReference>
<dbReference type="GO" id="GO:0005886">
    <property type="term" value="C:plasma membrane"/>
    <property type="evidence" value="ECO:0007669"/>
    <property type="project" value="UniProtKB-SubCell"/>
</dbReference>
<evidence type="ECO:0000256" key="13">
    <source>
        <dbReference type="SAM" id="MobiDB-lite"/>
    </source>
</evidence>
<keyword evidence="10 14" id="KW-1133">Transmembrane helix</keyword>
<dbReference type="GO" id="GO:0030115">
    <property type="term" value="C:S-layer"/>
    <property type="evidence" value="ECO:0007669"/>
    <property type="project" value="UniProtKB-SubCell"/>
</dbReference>
<evidence type="ECO:0000256" key="3">
    <source>
        <dbReference type="ARBA" id="ARBA00009327"/>
    </source>
</evidence>
<dbReference type="NCBIfam" id="NF045517">
    <property type="entry name" value="halo_surf_dom"/>
    <property type="match status" value="1"/>
</dbReference>
<evidence type="ECO:0000256" key="1">
    <source>
        <dbReference type="ARBA" id="ARBA00004236"/>
    </source>
</evidence>
<feature type="transmembrane region" description="Helical" evidence="14">
    <location>
        <begin position="1041"/>
        <end position="1059"/>
    </location>
</feature>
<evidence type="ECO:0000313" key="18">
    <source>
        <dbReference type="Proteomes" id="UP000000740"/>
    </source>
</evidence>
<proteinExistence type="inferred from homology"/>
<keyword evidence="7" id="KW-0701">S-layer</keyword>
<sequence>MTNDNNTRKKASAVFFAAIMVVSMVAIGFAAAPAAADLDGTNSTIDSAAAEPVTAGFDSSEQDVQVKVTISDNASDNVTVDLSEAADVEAVPSLQDVTISPSTTGNVNLLGSEFDESTNVLEFQVKGTTAGDDVATVTASFEHDLSNVEGPAGTTNRLSYSVGAGTETDSTIANFEVYSAEDVSLDAPLTEDNVNSADFTVSHPANTPVAGDEVSLFITGNDNSTVVDPTSATTDADPTTFTGVNLDSQGIASGAGDEIQFHAVLAADADNGTSGFEASLNNVQADGTATVDDSDADIITDSDWDGSQLWEGQTVTVDLSGSNVAPGDEVTVREVTNRNGNGYATNTRLARSLTVSGDRTISIETDRLRGEAEYVLRTSNGLLAAGTAGAGTDGEFRMVLGVSDIAEAQVLTQDLSAEFAEDEANNDEKIDVDVASLRSEFDVEVSGDLDDSELSEEELENIFDDESATGLDDGDDDTVLIEDVQDGEAFVANFTDVDGGNYSFDFDVEDTTASDTDSIEVTELGEGELTLGGESIVTEQQGDVANITVTFDGTAETGTLLVGDEDDVGYQGNITIDSNGEDEVNVLFNSYAAGSSGNGTVFELANPDDTDAELDNFQQNQISDVLSDGDYTLSVSTSSDYDDTLDDPDTIGTLVLEQRATTNQQIWTTSEGTVTDIVDAADADDEDGLEELNSQIEGDNVTQASTIAEGDYVIHQIEASGLSGLLAQYDDDPTTALNDAVTDTGAGIGTAVTDTGAGIGTNDGALSLRVRQTQASTTANQDPAELQSNILGNMTVFADEETNNYYVVYDLDDTSAEDGEAFDARFRVQDDRLLNPSDSDRDALSTNELTNEYYQSVTASFDVAEREFEFDQDPYNVTNAEGQAVSGTSNVAPGTEVNVRLRSASGTSPSFIETSEGVRVNADGTWMTEFDFSDTSVGDEYTFTVRQTGLDENPSVDGTVIEAVDDGTDDGDDGNVTDGDDGDDGNVTDGDDGDDGNVTDGDDGTDDGDDGTDDGDDGSDDGSDGSDGGDDGGDSEDGTPGFGALVALVALIAAALLATRRNE</sequence>
<keyword evidence="18" id="KW-1185">Reference proteome</keyword>
<comment type="similarity">
    <text evidence="3">Belongs to the halobacterial S-layer protein family.</text>
</comment>
<dbReference type="Pfam" id="PF25162">
    <property type="entry name" value="DUF7827"/>
    <property type="match status" value="1"/>
</dbReference>
<evidence type="ECO:0000259" key="16">
    <source>
        <dbReference type="Pfam" id="PF25162"/>
    </source>
</evidence>
<accession>B9LSV0</accession>
<keyword evidence="4" id="KW-1003">Cell membrane</keyword>
<dbReference type="InterPro" id="IPR057149">
    <property type="entry name" value="DUF7827"/>
</dbReference>
<protein>
    <recommendedName>
        <fullName evidence="19">Cell surface glycoprotein</fullName>
    </recommendedName>
</protein>
<dbReference type="InterPro" id="IPR026371">
    <property type="entry name" value="PGF_CTERM"/>
</dbReference>
<feature type="compositionally biased region" description="Acidic residues" evidence="13">
    <location>
        <begin position="963"/>
        <end position="1037"/>
    </location>
</feature>
<keyword evidence="12" id="KW-0325">Glycoprotein</keyword>
<dbReference type="KEGG" id="hla:Hlac_0412"/>
<evidence type="ECO:0000259" key="15">
    <source>
        <dbReference type="Pfam" id="PF18204"/>
    </source>
</evidence>
<evidence type="ECO:0008006" key="19">
    <source>
        <dbReference type="Google" id="ProtNLM"/>
    </source>
</evidence>
<evidence type="ECO:0000256" key="10">
    <source>
        <dbReference type="ARBA" id="ARBA00022989"/>
    </source>
</evidence>
<dbReference type="Proteomes" id="UP000000740">
    <property type="component" value="Chromosome 1"/>
</dbReference>